<dbReference type="GO" id="GO:0000981">
    <property type="term" value="F:DNA-binding transcription factor activity, RNA polymerase II-specific"/>
    <property type="evidence" value="ECO:0007669"/>
    <property type="project" value="TreeGrafter"/>
</dbReference>
<dbReference type="SUPFAM" id="SSF57716">
    <property type="entry name" value="Glucocorticoid receptor-like (DNA-binding domain)"/>
    <property type="match status" value="1"/>
</dbReference>
<comment type="caution">
    <text evidence="12">The sequence shown here is derived from an EMBL/GenBank/DDBJ whole genome shotgun (WGS) entry which is preliminary data.</text>
</comment>
<dbReference type="InterPro" id="IPR000679">
    <property type="entry name" value="Znf_GATA"/>
</dbReference>
<protein>
    <recommendedName>
        <fullName evidence="11">GATA-type domain-containing protein</fullName>
    </recommendedName>
</protein>
<name>A0AAV5UC64_9BILA</name>
<evidence type="ECO:0000256" key="5">
    <source>
        <dbReference type="ARBA" id="ARBA00023015"/>
    </source>
</evidence>
<keyword evidence="8" id="KW-0539">Nucleus</keyword>
<dbReference type="CDD" id="cd00202">
    <property type="entry name" value="ZnF_GATA"/>
    <property type="match status" value="1"/>
</dbReference>
<keyword evidence="13" id="KW-1185">Reference proteome</keyword>
<dbReference type="AlphaFoldDB" id="A0AAV5UC64"/>
<feature type="region of interest" description="Disordered" evidence="10">
    <location>
        <begin position="337"/>
        <end position="370"/>
    </location>
</feature>
<dbReference type="InterPro" id="IPR013088">
    <property type="entry name" value="Znf_NHR/GATA"/>
</dbReference>
<dbReference type="Pfam" id="PF00320">
    <property type="entry name" value="GATA"/>
    <property type="match status" value="1"/>
</dbReference>
<feature type="compositionally biased region" description="Low complexity" evidence="10">
    <location>
        <begin position="220"/>
        <end position="236"/>
    </location>
</feature>
<evidence type="ECO:0000256" key="10">
    <source>
        <dbReference type="SAM" id="MobiDB-lite"/>
    </source>
</evidence>
<keyword evidence="4" id="KW-0862">Zinc</keyword>
<evidence type="ECO:0000313" key="12">
    <source>
        <dbReference type="EMBL" id="GMT04278.1"/>
    </source>
</evidence>
<keyword evidence="7" id="KW-0804">Transcription</keyword>
<dbReference type="PRINTS" id="PR00619">
    <property type="entry name" value="GATAZNFINGER"/>
</dbReference>
<dbReference type="PROSITE" id="PS00344">
    <property type="entry name" value="GATA_ZN_FINGER_1"/>
    <property type="match status" value="1"/>
</dbReference>
<dbReference type="GO" id="GO:0045165">
    <property type="term" value="P:cell fate commitment"/>
    <property type="evidence" value="ECO:0007669"/>
    <property type="project" value="TreeGrafter"/>
</dbReference>
<keyword evidence="3 9" id="KW-0863">Zinc-finger</keyword>
<dbReference type="PANTHER" id="PTHR10071:SF281">
    <property type="entry name" value="BOX A-BINDING FACTOR-RELATED"/>
    <property type="match status" value="1"/>
</dbReference>
<organism evidence="12 13">
    <name type="scientific">Pristionchus entomophagus</name>
    <dbReference type="NCBI Taxonomy" id="358040"/>
    <lineage>
        <taxon>Eukaryota</taxon>
        <taxon>Metazoa</taxon>
        <taxon>Ecdysozoa</taxon>
        <taxon>Nematoda</taxon>
        <taxon>Chromadorea</taxon>
        <taxon>Rhabditida</taxon>
        <taxon>Rhabditina</taxon>
        <taxon>Diplogasteromorpha</taxon>
        <taxon>Diplogasteroidea</taxon>
        <taxon>Neodiplogasteridae</taxon>
        <taxon>Pristionchus</taxon>
    </lineage>
</organism>
<evidence type="ECO:0000256" key="1">
    <source>
        <dbReference type="ARBA" id="ARBA00004123"/>
    </source>
</evidence>
<dbReference type="GO" id="GO:0008270">
    <property type="term" value="F:zinc ion binding"/>
    <property type="evidence" value="ECO:0007669"/>
    <property type="project" value="UniProtKB-KW"/>
</dbReference>
<feature type="region of interest" description="Disordered" evidence="10">
    <location>
        <begin position="33"/>
        <end position="74"/>
    </location>
</feature>
<keyword evidence="5" id="KW-0805">Transcription regulation</keyword>
<dbReference type="FunFam" id="3.30.50.10:FF:000032">
    <property type="entry name" value="Transcription factor GATA-3"/>
    <property type="match status" value="1"/>
</dbReference>
<evidence type="ECO:0000256" key="3">
    <source>
        <dbReference type="ARBA" id="ARBA00022771"/>
    </source>
</evidence>
<gene>
    <name evidence="12" type="ORF">PENTCL1PPCAC_26452</name>
</gene>
<feature type="compositionally biased region" description="Low complexity" evidence="10">
    <location>
        <begin position="282"/>
        <end position="291"/>
    </location>
</feature>
<evidence type="ECO:0000256" key="8">
    <source>
        <dbReference type="ARBA" id="ARBA00023242"/>
    </source>
</evidence>
<dbReference type="PANTHER" id="PTHR10071">
    <property type="entry name" value="TRANSCRIPTION FACTOR GATA FAMILY MEMBER"/>
    <property type="match status" value="1"/>
</dbReference>
<dbReference type="PROSITE" id="PS50114">
    <property type="entry name" value="GATA_ZN_FINGER_2"/>
    <property type="match status" value="1"/>
</dbReference>
<evidence type="ECO:0000313" key="13">
    <source>
        <dbReference type="Proteomes" id="UP001432027"/>
    </source>
</evidence>
<dbReference type="InterPro" id="IPR039355">
    <property type="entry name" value="Transcription_factor_GATA"/>
</dbReference>
<evidence type="ECO:0000256" key="4">
    <source>
        <dbReference type="ARBA" id="ARBA00022833"/>
    </source>
</evidence>
<dbReference type="EMBL" id="BTSX01000006">
    <property type="protein sequence ID" value="GMT04278.1"/>
    <property type="molecule type" value="Genomic_DNA"/>
</dbReference>
<dbReference type="Gene3D" id="3.30.50.10">
    <property type="entry name" value="Erythroid Transcription Factor GATA-1, subunit A"/>
    <property type="match status" value="1"/>
</dbReference>
<evidence type="ECO:0000256" key="2">
    <source>
        <dbReference type="ARBA" id="ARBA00022723"/>
    </source>
</evidence>
<feature type="compositionally biased region" description="Polar residues" evidence="10">
    <location>
        <begin position="237"/>
        <end position="275"/>
    </location>
</feature>
<dbReference type="Proteomes" id="UP001432027">
    <property type="component" value="Unassembled WGS sequence"/>
</dbReference>
<keyword evidence="2" id="KW-0479">Metal-binding</keyword>
<dbReference type="GO" id="GO:0005634">
    <property type="term" value="C:nucleus"/>
    <property type="evidence" value="ECO:0007669"/>
    <property type="project" value="UniProtKB-SubCell"/>
</dbReference>
<reference evidence="12" key="1">
    <citation type="submission" date="2023-10" db="EMBL/GenBank/DDBJ databases">
        <title>Genome assembly of Pristionchus species.</title>
        <authorList>
            <person name="Yoshida K."/>
            <person name="Sommer R.J."/>
        </authorList>
    </citation>
    <scope>NUCLEOTIDE SEQUENCE</scope>
    <source>
        <strain evidence="12">RS0144</strain>
    </source>
</reference>
<dbReference type="GO" id="GO:0009888">
    <property type="term" value="P:tissue development"/>
    <property type="evidence" value="ECO:0007669"/>
    <property type="project" value="UniProtKB-ARBA"/>
</dbReference>
<accession>A0AAV5UC64</accession>
<dbReference type="GO" id="GO:0000122">
    <property type="term" value="P:negative regulation of transcription by RNA polymerase II"/>
    <property type="evidence" value="ECO:0007669"/>
    <property type="project" value="TreeGrafter"/>
</dbReference>
<feature type="domain" description="GATA-type" evidence="11">
    <location>
        <begin position="293"/>
        <end position="347"/>
    </location>
</feature>
<feature type="compositionally biased region" description="Basic and acidic residues" evidence="10">
    <location>
        <begin position="40"/>
        <end position="62"/>
    </location>
</feature>
<sequence>MDPVAVSSGSADANPDEHQYELVWNGVNAKMNGSGLGELENMKDEKHEVIKQEESSEEKSTERQSVIENSLTDKTSDGTTLSVLHPVTNTAPTFDYDPLASMFTLQSHYNPGSAYQAYPGYSYFPSIQPTNFTLSSFPSTFARTEFEPRLPSSYTYETAYATSYPYLNTSSFTHDIQQPLQTPQEDIQRECIRCGMTLNEALRLNRNILCTDCIANTNTSASSTSNPIPSIEIPSIQGYSSDSPSLPSATISSKPSSLTPSRVPISTQSKKNPNNGMVHHPSSSSSGISSGQKRQGLVCSNCNGTNTTLWRRNAEGDPVCNACGLYFKLHNVNRPATMKKEGTLQTRKRKPKGGESSGSSKKKSHSSSSNPVLLSILLSLLPH</sequence>
<dbReference type="SMART" id="SM00401">
    <property type="entry name" value="ZnF_GATA"/>
    <property type="match status" value="1"/>
</dbReference>
<evidence type="ECO:0000256" key="6">
    <source>
        <dbReference type="ARBA" id="ARBA00023125"/>
    </source>
</evidence>
<dbReference type="GO" id="GO:0000978">
    <property type="term" value="F:RNA polymerase II cis-regulatory region sequence-specific DNA binding"/>
    <property type="evidence" value="ECO:0007669"/>
    <property type="project" value="TreeGrafter"/>
</dbReference>
<dbReference type="GO" id="GO:0045944">
    <property type="term" value="P:positive regulation of transcription by RNA polymerase II"/>
    <property type="evidence" value="ECO:0007669"/>
    <property type="project" value="TreeGrafter"/>
</dbReference>
<proteinExistence type="predicted"/>
<evidence type="ECO:0000256" key="9">
    <source>
        <dbReference type="PROSITE-ProRule" id="PRU00094"/>
    </source>
</evidence>
<comment type="subcellular location">
    <subcellularLocation>
        <location evidence="1">Nucleus</location>
    </subcellularLocation>
</comment>
<keyword evidence="6" id="KW-0238">DNA-binding</keyword>
<evidence type="ECO:0000256" key="7">
    <source>
        <dbReference type="ARBA" id="ARBA00023163"/>
    </source>
</evidence>
<feature type="region of interest" description="Disordered" evidence="10">
    <location>
        <begin position="220"/>
        <end position="292"/>
    </location>
</feature>
<evidence type="ECO:0000259" key="11">
    <source>
        <dbReference type="PROSITE" id="PS50114"/>
    </source>
</evidence>